<gene>
    <name evidence="2" type="ORF">A2819_00070</name>
</gene>
<evidence type="ECO:0000313" key="2">
    <source>
        <dbReference type="EMBL" id="OGD25258.1"/>
    </source>
</evidence>
<feature type="compositionally biased region" description="Basic and acidic residues" evidence="1">
    <location>
        <begin position="50"/>
        <end position="63"/>
    </location>
</feature>
<comment type="caution">
    <text evidence="2">The sequence shown here is derived from an EMBL/GenBank/DDBJ whole genome shotgun (WGS) entry which is preliminary data.</text>
</comment>
<evidence type="ECO:0000256" key="1">
    <source>
        <dbReference type="SAM" id="MobiDB-lite"/>
    </source>
</evidence>
<accession>A0A1F5B3S8</accession>
<protein>
    <recommendedName>
        <fullName evidence="4">Antitoxin</fullName>
    </recommendedName>
</protein>
<proteinExistence type="predicted"/>
<organism evidence="2 3">
    <name type="scientific">Candidatus Azambacteria bacterium RIFCSPHIGHO2_01_FULL_40_24</name>
    <dbReference type="NCBI Taxonomy" id="1797301"/>
    <lineage>
        <taxon>Bacteria</taxon>
        <taxon>Candidatus Azamiibacteriota</taxon>
    </lineage>
</organism>
<feature type="region of interest" description="Disordered" evidence="1">
    <location>
        <begin position="39"/>
        <end position="70"/>
    </location>
</feature>
<name>A0A1F5B3S8_9BACT</name>
<sequence>MDTFETIKKFLAEGGKCLLIENGKPVGVVLTMEEYEKLKNNSEAQNQKSETVEPEVKTKKNPESTENNPIGAAMVEEINFREASADLAEINLADAGDVTLEDLGLDELP</sequence>
<dbReference type="EMBL" id="MEYK01000016">
    <property type="protein sequence ID" value="OGD25258.1"/>
    <property type="molecule type" value="Genomic_DNA"/>
</dbReference>
<evidence type="ECO:0000313" key="3">
    <source>
        <dbReference type="Proteomes" id="UP000176431"/>
    </source>
</evidence>
<dbReference type="Proteomes" id="UP000176431">
    <property type="component" value="Unassembled WGS sequence"/>
</dbReference>
<dbReference type="AlphaFoldDB" id="A0A1F5B3S8"/>
<reference evidence="2 3" key="1">
    <citation type="journal article" date="2016" name="Nat. Commun.">
        <title>Thousands of microbial genomes shed light on interconnected biogeochemical processes in an aquifer system.</title>
        <authorList>
            <person name="Anantharaman K."/>
            <person name="Brown C.T."/>
            <person name="Hug L.A."/>
            <person name="Sharon I."/>
            <person name="Castelle C.J."/>
            <person name="Probst A.J."/>
            <person name="Thomas B.C."/>
            <person name="Singh A."/>
            <person name="Wilkins M.J."/>
            <person name="Karaoz U."/>
            <person name="Brodie E.L."/>
            <person name="Williams K.H."/>
            <person name="Hubbard S.S."/>
            <person name="Banfield J.F."/>
        </authorList>
    </citation>
    <scope>NUCLEOTIDE SEQUENCE [LARGE SCALE GENOMIC DNA]</scope>
</reference>
<evidence type="ECO:0008006" key="4">
    <source>
        <dbReference type="Google" id="ProtNLM"/>
    </source>
</evidence>